<organism evidence="2 3">
    <name type="scientific">Stigmatella aurantiaca</name>
    <dbReference type="NCBI Taxonomy" id="41"/>
    <lineage>
        <taxon>Bacteria</taxon>
        <taxon>Pseudomonadati</taxon>
        <taxon>Myxococcota</taxon>
        <taxon>Myxococcia</taxon>
        <taxon>Myxococcales</taxon>
        <taxon>Cystobacterineae</taxon>
        <taxon>Archangiaceae</taxon>
        <taxon>Stigmatella</taxon>
    </lineage>
</organism>
<evidence type="ECO:0000256" key="1">
    <source>
        <dbReference type="SAM" id="MobiDB-lite"/>
    </source>
</evidence>
<evidence type="ECO:0000313" key="3">
    <source>
        <dbReference type="Proteomes" id="UP000182719"/>
    </source>
</evidence>
<name>A0A1H7W563_STIAU</name>
<dbReference type="Proteomes" id="UP000182719">
    <property type="component" value="Unassembled WGS sequence"/>
</dbReference>
<evidence type="ECO:0000313" key="2">
    <source>
        <dbReference type="EMBL" id="SEM16722.1"/>
    </source>
</evidence>
<accession>A0A1H7W563</accession>
<sequence>MRRGSTGMDVTGFKQPYQNPSCPPRRLPDLFRPREPSKQARKRFYSSSSSTFQYEASSTRRNGSHSR</sequence>
<feature type="region of interest" description="Disordered" evidence="1">
    <location>
        <begin position="1"/>
        <end position="67"/>
    </location>
</feature>
<protein>
    <submittedName>
        <fullName evidence="2">Uncharacterized protein</fullName>
    </submittedName>
</protein>
<feature type="compositionally biased region" description="Basic and acidic residues" evidence="1">
    <location>
        <begin position="26"/>
        <end position="38"/>
    </location>
</feature>
<dbReference type="AlphaFoldDB" id="A0A1H7W563"/>
<proteinExistence type="predicted"/>
<gene>
    <name evidence="2" type="ORF">SAMN05444354_112161</name>
</gene>
<feature type="compositionally biased region" description="Polar residues" evidence="1">
    <location>
        <begin position="45"/>
        <end position="61"/>
    </location>
</feature>
<keyword evidence="3" id="KW-1185">Reference proteome</keyword>
<reference evidence="3" key="1">
    <citation type="submission" date="2016-10" db="EMBL/GenBank/DDBJ databases">
        <authorList>
            <person name="Varghese N."/>
            <person name="Submissions S."/>
        </authorList>
    </citation>
    <scope>NUCLEOTIDE SEQUENCE [LARGE SCALE GENOMIC DNA]</scope>
    <source>
        <strain evidence="3">DSM 17044</strain>
    </source>
</reference>
<dbReference type="EMBL" id="FOAP01000012">
    <property type="protein sequence ID" value="SEM16722.1"/>
    <property type="molecule type" value="Genomic_DNA"/>
</dbReference>